<organism evidence="1">
    <name type="scientific">uncultured Caudovirales phage</name>
    <dbReference type="NCBI Taxonomy" id="2100421"/>
    <lineage>
        <taxon>Viruses</taxon>
        <taxon>Duplodnaviria</taxon>
        <taxon>Heunggongvirae</taxon>
        <taxon>Uroviricota</taxon>
        <taxon>Caudoviricetes</taxon>
        <taxon>Peduoviridae</taxon>
        <taxon>Maltschvirus</taxon>
        <taxon>Maltschvirus maltsch</taxon>
    </lineage>
</organism>
<protein>
    <submittedName>
        <fullName evidence="1">Uncharacterized protein</fullName>
    </submittedName>
</protein>
<dbReference type="EMBL" id="LR796368">
    <property type="protein sequence ID" value="CAB4139783.1"/>
    <property type="molecule type" value="Genomic_DNA"/>
</dbReference>
<reference evidence="1" key="1">
    <citation type="submission" date="2020-04" db="EMBL/GenBank/DDBJ databases">
        <authorList>
            <person name="Chiriac C."/>
            <person name="Salcher M."/>
            <person name="Ghai R."/>
            <person name="Kavagutti S V."/>
        </authorList>
    </citation>
    <scope>NUCLEOTIDE SEQUENCE</scope>
</reference>
<evidence type="ECO:0000313" key="1">
    <source>
        <dbReference type="EMBL" id="CAB4139783.1"/>
    </source>
</evidence>
<accession>A0A6J5M2L3</accession>
<gene>
    <name evidence="1" type="ORF">UFOVP354_31</name>
</gene>
<proteinExistence type="predicted"/>
<name>A0A6J5M2L3_9CAUD</name>
<sequence>MAAAAAIALASLAAVSSIAGGVQANKEAKKQAVKNEAMSNLAAEEEARASSKEALAVGRDAESTRRRQVVSFLKNGVDLTGSPLMVMEATRRAGLSNVEETLRSGSMSAGTRRIEGRLQADALKASGRQAFIQGIGGGLSSAGSAANIYATMPTKK</sequence>